<keyword evidence="6" id="KW-0539">Nucleus</keyword>
<gene>
    <name evidence="13" type="ORF">EVEC_LOCUS194</name>
</gene>
<evidence type="ECO:0000256" key="11">
    <source>
        <dbReference type="ARBA" id="ARBA00048718"/>
    </source>
</evidence>
<dbReference type="PANTHER" id="PTHR15627:SF8">
    <property type="entry name" value="TRNA-URIDINE AMINOCARBOXYPROPYLTRANSFERASE 1"/>
    <property type="match status" value="1"/>
</dbReference>
<comment type="subcellular location">
    <subcellularLocation>
        <location evidence="1">Nucleus</location>
    </subcellularLocation>
</comment>
<evidence type="ECO:0000256" key="5">
    <source>
        <dbReference type="ARBA" id="ARBA00022694"/>
    </source>
</evidence>
<evidence type="ECO:0000256" key="4">
    <source>
        <dbReference type="ARBA" id="ARBA00022691"/>
    </source>
</evidence>
<evidence type="ECO:0000256" key="2">
    <source>
        <dbReference type="ARBA" id="ARBA00012386"/>
    </source>
</evidence>
<dbReference type="AlphaFoldDB" id="A0A0N4USX9"/>
<keyword evidence="14" id="KW-1185">Reference proteome</keyword>
<protein>
    <recommendedName>
        <fullName evidence="9">tRNA-uridine aminocarboxypropyltransferase 1</fullName>
        <ecNumber evidence="2">2.5.1.25</ecNumber>
    </recommendedName>
    <alternativeName>
        <fullName evidence="10">DTW domain-containing protein 1</fullName>
    </alternativeName>
</protein>
<dbReference type="Proteomes" id="UP000274131">
    <property type="component" value="Unassembled WGS sequence"/>
</dbReference>
<evidence type="ECO:0000256" key="8">
    <source>
        <dbReference type="ARBA" id="ARBA00038290"/>
    </source>
</evidence>
<evidence type="ECO:0000256" key="6">
    <source>
        <dbReference type="ARBA" id="ARBA00023242"/>
    </source>
</evidence>
<evidence type="ECO:0000313" key="13">
    <source>
        <dbReference type="EMBL" id="VDD85051.1"/>
    </source>
</evidence>
<feature type="domain" description="DTW" evidence="12">
    <location>
        <begin position="43"/>
        <end position="237"/>
    </location>
</feature>
<dbReference type="Pfam" id="PF03942">
    <property type="entry name" value="DTW"/>
    <property type="match status" value="1"/>
</dbReference>
<keyword evidence="3" id="KW-0808">Transferase</keyword>
<evidence type="ECO:0000256" key="3">
    <source>
        <dbReference type="ARBA" id="ARBA00022679"/>
    </source>
</evidence>
<organism evidence="15">
    <name type="scientific">Enterobius vermicularis</name>
    <name type="common">Human pinworm</name>
    <dbReference type="NCBI Taxonomy" id="51028"/>
    <lineage>
        <taxon>Eukaryota</taxon>
        <taxon>Metazoa</taxon>
        <taxon>Ecdysozoa</taxon>
        <taxon>Nematoda</taxon>
        <taxon>Chromadorea</taxon>
        <taxon>Rhabditida</taxon>
        <taxon>Spirurina</taxon>
        <taxon>Oxyuridomorpha</taxon>
        <taxon>Oxyuroidea</taxon>
        <taxon>Oxyuridae</taxon>
        <taxon>Enterobius</taxon>
    </lineage>
</organism>
<dbReference type="OrthoDB" id="3173at2759"/>
<comment type="function">
    <text evidence="7">Catalyzes the formation of 3-(3-amino-3-carboxypropyl)uridine (acp3U) at position 20 in the D-loop of several cytoplasmic tRNAs (acp3U(20)).</text>
</comment>
<proteinExistence type="inferred from homology"/>
<evidence type="ECO:0000256" key="1">
    <source>
        <dbReference type="ARBA" id="ARBA00004123"/>
    </source>
</evidence>
<keyword evidence="5" id="KW-0819">tRNA processing</keyword>
<reference evidence="15" key="1">
    <citation type="submission" date="2017-02" db="UniProtKB">
        <authorList>
            <consortium name="WormBaseParasite"/>
        </authorList>
    </citation>
    <scope>IDENTIFICATION</scope>
</reference>
<sequence length="250" mass="29229">MSFYLFSEDYGRIVSRMEQFRIGSFYGLDQIAKQACSKCGRRRMYFCYDCRRYMPSVFELAPLVELPVKIDIIKHKKEKNSKSTAVQCLLLAPFSTTVYDAPTLPDYDGTIDEKVVRVVLKAIVYPSPEAKHIADFIRENGSIDRFVFPDATWFQVGGLLSLQQLQKLPQVRLKSYKTLYWRPQKGCSDEYLATVEAVYYAVRENYEVVNSTPYDGRFDNLLFWFLYFRKMVGNSHTKKKWDLQKGLNDK</sequence>
<dbReference type="SMART" id="SM01144">
    <property type="entry name" value="DTW"/>
    <property type="match status" value="1"/>
</dbReference>
<comment type="catalytic activity">
    <reaction evidence="11">
        <text>a uridine in tRNA + S-adenosyl-L-methionine = a 3-[(3S)-3-amino-3-carboxypropyl]uridine in tRNA + S-methyl-5'-thioadenosine + H(+)</text>
        <dbReference type="Rhea" id="RHEA:62432"/>
        <dbReference type="Rhea" id="RHEA-COMP:13339"/>
        <dbReference type="Rhea" id="RHEA-COMP:16092"/>
        <dbReference type="ChEBI" id="CHEBI:15378"/>
        <dbReference type="ChEBI" id="CHEBI:17509"/>
        <dbReference type="ChEBI" id="CHEBI:59789"/>
        <dbReference type="ChEBI" id="CHEBI:65315"/>
        <dbReference type="ChEBI" id="CHEBI:82930"/>
        <dbReference type="EC" id="2.5.1.25"/>
    </reaction>
</comment>
<dbReference type="EMBL" id="UXUI01000122">
    <property type="protein sequence ID" value="VDD85051.1"/>
    <property type="molecule type" value="Genomic_DNA"/>
</dbReference>
<accession>A0A0N4USX9</accession>
<evidence type="ECO:0000256" key="10">
    <source>
        <dbReference type="ARBA" id="ARBA00042508"/>
    </source>
</evidence>
<evidence type="ECO:0000256" key="7">
    <source>
        <dbReference type="ARBA" id="ARBA00037050"/>
    </source>
</evidence>
<dbReference type="WBParaSite" id="EVEC_0000027001-mRNA-1">
    <property type="protein sequence ID" value="EVEC_0000027001-mRNA-1"/>
    <property type="gene ID" value="EVEC_0000027001"/>
</dbReference>
<comment type="similarity">
    <text evidence="8">Belongs to the TDD superfamily. DTWD1 family.</text>
</comment>
<name>A0A0N4USX9_ENTVE</name>
<dbReference type="InterPro" id="IPR005636">
    <property type="entry name" value="DTW"/>
</dbReference>
<dbReference type="InterPro" id="IPR051521">
    <property type="entry name" value="tRNA_Mod/Golgi_Maint"/>
</dbReference>
<keyword evidence="4" id="KW-0949">S-adenosyl-L-methionine</keyword>
<evidence type="ECO:0000313" key="15">
    <source>
        <dbReference type="WBParaSite" id="EVEC_0000027001-mRNA-1"/>
    </source>
</evidence>
<evidence type="ECO:0000256" key="9">
    <source>
        <dbReference type="ARBA" id="ARBA00039242"/>
    </source>
</evidence>
<evidence type="ECO:0000259" key="12">
    <source>
        <dbReference type="SMART" id="SM01144"/>
    </source>
</evidence>
<dbReference type="GO" id="GO:0006400">
    <property type="term" value="P:tRNA modification"/>
    <property type="evidence" value="ECO:0007669"/>
    <property type="project" value="TreeGrafter"/>
</dbReference>
<dbReference type="GO" id="GO:0005634">
    <property type="term" value="C:nucleus"/>
    <property type="evidence" value="ECO:0007669"/>
    <property type="project" value="UniProtKB-SubCell"/>
</dbReference>
<evidence type="ECO:0000313" key="14">
    <source>
        <dbReference type="Proteomes" id="UP000274131"/>
    </source>
</evidence>
<reference evidence="13 14" key="2">
    <citation type="submission" date="2018-10" db="EMBL/GenBank/DDBJ databases">
        <authorList>
            <consortium name="Pathogen Informatics"/>
        </authorList>
    </citation>
    <scope>NUCLEOTIDE SEQUENCE [LARGE SCALE GENOMIC DNA]</scope>
</reference>
<dbReference type="GO" id="GO:0016432">
    <property type="term" value="F:tRNA-uridine aminocarboxypropyltransferase activity"/>
    <property type="evidence" value="ECO:0007669"/>
    <property type="project" value="UniProtKB-EC"/>
</dbReference>
<dbReference type="PANTHER" id="PTHR15627">
    <property type="entry name" value="NATURAL KILLER CELL-SPECIFIC ANTIGEN KLIP1"/>
    <property type="match status" value="1"/>
</dbReference>
<dbReference type="STRING" id="51028.A0A0N4USX9"/>
<dbReference type="EC" id="2.5.1.25" evidence="2"/>